<dbReference type="RefSeq" id="WP_005823558.1">
    <property type="nucleotide sequence ID" value="NZ_ACQL01000085.1"/>
</dbReference>
<dbReference type="Gene3D" id="3.90.550.10">
    <property type="entry name" value="Spore Coat Polysaccharide Biosynthesis Protein SpsA, Chain A"/>
    <property type="match status" value="1"/>
</dbReference>
<protein>
    <submittedName>
        <fullName evidence="4">Nucleotidyl transferase family protein</fullName>
    </submittedName>
</protein>
<dbReference type="PIRSF" id="PIRSF037382">
    <property type="entry name" value="CCT_LicC"/>
    <property type="match status" value="1"/>
</dbReference>
<organism evidence="4 5">
    <name type="scientific">Actinobacillus minor NM305</name>
    <dbReference type="NCBI Taxonomy" id="637911"/>
    <lineage>
        <taxon>Bacteria</taxon>
        <taxon>Pseudomonadati</taxon>
        <taxon>Pseudomonadota</taxon>
        <taxon>Gammaproteobacteria</taxon>
        <taxon>Pasteurellales</taxon>
        <taxon>Pasteurellaceae</taxon>
        <taxon>Actinobacillus</taxon>
    </lineage>
</organism>
<evidence type="ECO:0000259" key="3">
    <source>
        <dbReference type="Pfam" id="PF00483"/>
    </source>
</evidence>
<evidence type="ECO:0000256" key="1">
    <source>
        <dbReference type="ARBA" id="ARBA00022679"/>
    </source>
</evidence>
<feature type="domain" description="Nucleotidyl transferase" evidence="3">
    <location>
        <begin position="3"/>
        <end position="59"/>
    </location>
</feature>
<evidence type="ECO:0000256" key="2">
    <source>
        <dbReference type="ARBA" id="ARBA00022695"/>
    </source>
</evidence>
<reference evidence="4 5" key="1">
    <citation type="journal article" date="2010" name="Vet. Microbiol.">
        <title>Production of haemolysins by strains of the Actinobacillus minor/porcitonsillarum complex.</title>
        <authorList>
            <person name="Arya G."/>
            <person name="Niven D.F."/>
        </authorList>
    </citation>
    <scope>NUCLEOTIDE SEQUENCE [LARGE SCALE GENOMIC DNA]</scope>
    <source>
        <strain evidence="4 5">NM305</strain>
    </source>
</reference>
<sequence>MRAIILAAGMGTRLRPLTLTTPKSLIEINNITLIERQILFLKEIGIDEIIVVTGYLADKFSFLAEKYGVKLIYNDKYNVYNNFYTMYLVREFLSDAYVIDADNYLFDNFLDAKITCSTYFSAYKIGFKNEWLLKTDSKNRVKEIIVSSGEGSIMSGVSYWDKRTGEFLQNILEEKFYEGEFADLYWDDLVKDYISNITVYKRDIPTNSIFEVDNLDDLQNLREYCCDASFPKC</sequence>
<dbReference type="EMBL" id="ACQL01000085">
    <property type="protein sequence ID" value="EER47352.1"/>
    <property type="molecule type" value="Genomic_DNA"/>
</dbReference>
<dbReference type="CDD" id="cd02523">
    <property type="entry name" value="PC_cytidylyltransferase"/>
    <property type="match status" value="1"/>
</dbReference>
<keyword evidence="2" id="KW-0548">Nucleotidyltransferase</keyword>
<dbReference type="Proteomes" id="UP000005532">
    <property type="component" value="Unassembled WGS sequence"/>
</dbReference>
<dbReference type="AlphaFoldDB" id="C5S1C1"/>
<dbReference type="InterPro" id="IPR005835">
    <property type="entry name" value="NTP_transferase_dom"/>
</dbReference>
<dbReference type="PANTHER" id="PTHR43584:SF5">
    <property type="entry name" value="PROTEIN LICC"/>
    <property type="match status" value="1"/>
</dbReference>
<evidence type="ECO:0000313" key="4">
    <source>
        <dbReference type="EMBL" id="EER47352.1"/>
    </source>
</evidence>
<dbReference type="PANTHER" id="PTHR43584">
    <property type="entry name" value="NUCLEOTIDYL TRANSFERASE"/>
    <property type="match status" value="1"/>
</dbReference>
<proteinExistence type="predicted"/>
<dbReference type="InterPro" id="IPR017189">
    <property type="entry name" value="CTP-phospocholine_CTT"/>
</dbReference>
<dbReference type="GO" id="GO:0016779">
    <property type="term" value="F:nucleotidyltransferase activity"/>
    <property type="evidence" value="ECO:0007669"/>
    <property type="project" value="UniProtKB-KW"/>
</dbReference>
<evidence type="ECO:0000313" key="5">
    <source>
        <dbReference type="Proteomes" id="UP000005532"/>
    </source>
</evidence>
<name>C5S1C1_9PAST</name>
<dbReference type="Pfam" id="PF00483">
    <property type="entry name" value="NTP_transferase"/>
    <property type="match status" value="1"/>
</dbReference>
<accession>C5S1C1</accession>
<comment type="caution">
    <text evidence="4">The sequence shown here is derived from an EMBL/GenBank/DDBJ whole genome shotgun (WGS) entry which is preliminary data.</text>
</comment>
<dbReference type="InterPro" id="IPR050065">
    <property type="entry name" value="GlmU-like"/>
</dbReference>
<dbReference type="SUPFAM" id="SSF53448">
    <property type="entry name" value="Nucleotide-diphospho-sugar transferases"/>
    <property type="match status" value="1"/>
</dbReference>
<dbReference type="eggNOG" id="COG4750">
    <property type="taxonomic scope" value="Bacteria"/>
</dbReference>
<gene>
    <name evidence="4" type="ORF">AM305_08494</name>
</gene>
<keyword evidence="1 4" id="KW-0808">Transferase</keyword>
<dbReference type="OrthoDB" id="9803871at2"/>
<dbReference type="InterPro" id="IPR029044">
    <property type="entry name" value="Nucleotide-diphossugar_trans"/>
</dbReference>